<organism evidence="10 11">
    <name type="scientific">Bacillus carboniphilus</name>
    <dbReference type="NCBI Taxonomy" id="86663"/>
    <lineage>
        <taxon>Bacteria</taxon>
        <taxon>Bacillati</taxon>
        <taxon>Bacillota</taxon>
        <taxon>Bacilli</taxon>
        <taxon>Bacillales</taxon>
        <taxon>Bacillaceae</taxon>
        <taxon>Bacillus</taxon>
    </lineage>
</organism>
<evidence type="ECO:0008006" key="12">
    <source>
        <dbReference type="Google" id="ProtNLM"/>
    </source>
</evidence>
<evidence type="ECO:0000256" key="6">
    <source>
        <dbReference type="ARBA" id="ARBA00023139"/>
    </source>
</evidence>
<feature type="domain" description="Spore germination GerAC-like C-terminal" evidence="8">
    <location>
        <begin position="237"/>
        <end position="400"/>
    </location>
</feature>
<dbReference type="InterPro" id="IPR057336">
    <property type="entry name" value="GerAC_N"/>
</dbReference>
<sequence length="419" mass="48408">MKNKRRTTKLVVILFYSIFLVGCFDKTEVEQKSYVIGIGLDHAEEEGKIKVTYVIVNPEVGYERSGGSSNEPPQEIVSFVANDFIMSRNMANVLIAREISYDLLKVFLVSEEFARDKDFIRWMYSATKDREIRRDTSLIVTKDSAFDYIQSHKPTVETRLHKYFEFILNRGTETGLIPDGDINKYFKITEADADLFLAAYTAIQDDQKDSSEKEKDDEYVAGDIAFEGESGNTHFIGSAVFKEGQMIGTLTGEETRLSHFVNETTPEIEALTTFPAPEDEKYRITAQIKKEKPLEVDMDLKSGKPKMDVKIPFNIEILSDPSMTNYADDQDKREKLRAFMKERIEKKYQELIRKTQEEFGTEPFGWSLQARKKFLTIPEWENFDWMKSYPDMQINIEADIRFGPFGRQGRLPSLSETRD</sequence>
<reference evidence="11" key="1">
    <citation type="journal article" date="2019" name="Int. J. Syst. Evol. Microbiol.">
        <title>The Global Catalogue of Microorganisms (GCM) 10K type strain sequencing project: providing services to taxonomists for standard genome sequencing and annotation.</title>
        <authorList>
            <consortium name="The Broad Institute Genomics Platform"/>
            <consortium name="The Broad Institute Genome Sequencing Center for Infectious Disease"/>
            <person name="Wu L."/>
            <person name="Ma J."/>
        </authorList>
    </citation>
    <scope>NUCLEOTIDE SEQUENCE [LARGE SCALE GENOMIC DNA]</scope>
    <source>
        <strain evidence="11">JCM 9731</strain>
    </source>
</reference>
<accession>A0ABP3FGJ9</accession>
<dbReference type="Proteomes" id="UP001500782">
    <property type="component" value="Unassembled WGS sequence"/>
</dbReference>
<dbReference type="PROSITE" id="PS51257">
    <property type="entry name" value="PROKAR_LIPOPROTEIN"/>
    <property type="match status" value="1"/>
</dbReference>
<comment type="similarity">
    <text evidence="2">Belongs to the GerABKC lipoprotein family.</text>
</comment>
<dbReference type="EMBL" id="BAAADJ010000003">
    <property type="protein sequence ID" value="GAA0315375.1"/>
    <property type="molecule type" value="Genomic_DNA"/>
</dbReference>
<evidence type="ECO:0000256" key="7">
    <source>
        <dbReference type="ARBA" id="ARBA00023288"/>
    </source>
</evidence>
<comment type="caution">
    <text evidence="10">The sequence shown here is derived from an EMBL/GenBank/DDBJ whole genome shotgun (WGS) entry which is preliminary data.</text>
</comment>
<proteinExistence type="inferred from homology"/>
<evidence type="ECO:0000256" key="1">
    <source>
        <dbReference type="ARBA" id="ARBA00004635"/>
    </source>
</evidence>
<dbReference type="PANTHER" id="PTHR35789:SF1">
    <property type="entry name" value="SPORE GERMINATION PROTEIN B3"/>
    <property type="match status" value="1"/>
</dbReference>
<evidence type="ECO:0000259" key="9">
    <source>
        <dbReference type="Pfam" id="PF25198"/>
    </source>
</evidence>
<evidence type="ECO:0000313" key="11">
    <source>
        <dbReference type="Proteomes" id="UP001500782"/>
    </source>
</evidence>
<gene>
    <name evidence="10" type="ORF">GCM10008967_02400</name>
</gene>
<evidence type="ECO:0000256" key="4">
    <source>
        <dbReference type="ARBA" id="ARBA00022729"/>
    </source>
</evidence>
<keyword evidence="7" id="KW-0449">Lipoprotein</keyword>
<evidence type="ECO:0000313" key="10">
    <source>
        <dbReference type="EMBL" id="GAA0315375.1"/>
    </source>
</evidence>
<evidence type="ECO:0000256" key="2">
    <source>
        <dbReference type="ARBA" id="ARBA00007886"/>
    </source>
</evidence>
<dbReference type="Pfam" id="PF25198">
    <property type="entry name" value="Spore_GerAC_N"/>
    <property type="match status" value="1"/>
</dbReference>
<evidence type="ECO:0000256" key="5">
    <source>
        <dbReference type="ARBA" id="ARBA00023136"/>
    </source>
</evidence>
<dbReference type="NCBIfam" id="TIGR02887">
    <property type="entry name" value="spore_ger_x_C"/>
    <property type="match status" value="1"/>
</dbReference>
<dbReference type="Gene3D" id="3.30.300.210">
    <property type="entry name" value="Nutrient germinant receptor protein C, domain 3"/>
    <property type="match status" value="1"/>
</dbReference>
<protein>
    <recommendedName>
        <fullName evidence="12">Ger(X)C family spore germination protein</fullName>
    </recommendedName>
</protein>
<keyword evidence="6" id="KW-0564">Palmitate</keyword>
<name>A0ABP3FGJ9_9BACI</name>
<dbReference type="RefSeq" id="WP_343795611.1">
    <property type="nucleotide sequence ID" value="NZ_BAAADJ010000003.1"/>
</dbReference>
<keyword evidence="5" id="KW-0472">Membrane</keyword>
<dbReference type="InterPro" id="IPR046953">
    <property type="entry name" value="Spore_GerAC-like_C"/>
</dbReference>
<keyword evidence="11" id="KW-1185">Reference proteome</keyword>
<keyword evidence="3" id="KW-0309">Germination</keyword>
<evidence type="ECO:0000259" key="8">
    <source>
        <dbReference type="Pfam" id="PF05504"/>
    </source>
</evidence>
<evidence type="ECO:0000256" key="3">
    <source>
        <dbReference type="ARBA" id="ARBA00022544"/>
    </source>
</evidence>
<dbReference type="InterPro" id="IPR038501">
    <property type="entry name" value="Spore_GerAC_C_sf"/>
</dbReference>
<comment type="subcellular location">
    <subcellularLocation>
        <location evidence="1">Membrane</location>
        <topology evidence="1">Lipid-anchor</topology>
    </subcellularLocation>
</comment>
<dbReference type="Pfam" id="PF05504">
    <property type="entry name" value="Spore_GerAC"/>
    <property type="match status" value="1"/>
</dbReference>
<feature type="domain" description="Spore germination protein N-terminal" evidence="9">
    <location>
        <begin position="25"/>
        <end position="197"/>
    </location>
</feature>
<dbReference type="InterPro" id="IPR008844">
    <property type="entry name" value="Spore_GerAC-like"/>
</dbReference>
<keyword evidence="4" id="KW-0732">Signal</keyword>
<dbReference type="PANTHER" id="PTHR35789">
    <property type="entry name" value="SPORE GERMINATION PROTEIN B3"/>
    <property type="match status" value="1"/>
</dbReference>